<dbReference type="InterPro" id="IPR046521">
    <property type="entry name" value="DUF6698"/>
</dbReference>
<feature type="compositionally biased region" description="Low complexity" evidence="1">
    <location>
        <begin position="500"/>
        <end position="512"/>
    </location>
</feature>
<evidence type="ECO:0000313" key="3">
    <source>
        <dbReference type="Proteomes" id="UP000297245"/>
    </source>
</evidence>
<organism evidence="2 3">
    <name type="scientific">Dendrothele bispora (strain CBS 962.96)</name>
    <dbReference type="NCBI Taxonomy" id="1314807"/>
    <lineage>
        <taxon>Eukaryota</taxon>
        <taxon>Fungi</taxon>
        <taxon>Dikarya</taxon>
        <taxon>Basidiomycota</taxon>
        <taxon>Agaricomycotina</taxon>
        <taxon>Agaricomycetes</taxon>
        <taxon>Agaricomycetidae</taxon>
        <taxon>Agaricales</taxon>
        <taxon>Agaricales incertae sedis</taxon>
        <taxon>Dendrothele</taxon>
    </lineage>
</organism>
<feature type="compositionally biased region" description="Polar residues" evidence="1">
    <location>
        <begin position="522"/>
        <end position="543"/>
    </location>
</feature>
<dbReference type="OrthoDB" id="3220614at2759"/>
<feature type="compositionally biased region" description="Acidic residues" evidence="1">
    <location>
        <begin position="26"/>
        <end position="35"/>
    </location>
</feature>
<dbReference type="EMBL" id="ML179604">
    <property type="protein sequence ID" value="THU84355.1"/>
    <property type="molecule type" value="Genomic_DNA"/>
</dbReference>
<reference evidence="2 3" key="1">
    <citation type="journal article" date="2019" name="Nat. Ecol. Evol.">
        <title>Megaphylogeny resolves global patterns of mushroom evolution.</title>
        <authorList>
            <person name="Varga T."/>
            <person name="Krizsan K."/>
            <person name="Foldi C."/>
            <person name="Dima B."/>
            <person name="Sanchez-Garcia M."/>
            <person name="Sanchez-Ramirez S."/>
            <person name="Szollosi G.J."/>
            <person name="Szarkandi J.G."/>
            <person name="Papp V."/>
            <person name="Albert L."/>
            <person name="Andreopoulos W."/>
            <person name="Angelini C."/>
            <person name="Antonin V."/>
            <person name="Barry K.W."/>
            <person name="Bougher N.L."/>
            <person name="Buchanan P."/>
            <person name="Buyck B."/>
            <person name="Bense V."/>
            <person name="Catcheside P."/>
            <person name="Chovatia M."/>
            <person name="Cooper J."/>
            <person name="Damon W."/>
            <person name="Desjardin D."/>
            <person name="Finy P."/>
            <person name="Geml J."/>
            <person name="Haridas S."/>
            <person name="Hughes K."/>
            <person name="Justo A."/>
            <person name="Karasinski D."/>
            <person name="Kautmanova I."/>
            <person name="Kiss B."/>
            <person name="Kocsube S."/>
            <person name="Kotiranta H."/>
            <person name="LaButti K.M."/>
            <person name="Lechner B.E."/>
            <person name="Liimatainen K."/>
            <person name="Lipzen A."/>
            <person name="Lukacs Z."/>
            <person name="Mihaltcheva S."/>
            <person name="Morgado L.N."/>
            <person name="Niskanen T."/>
            <person name="Noordeloos M.E."/>
            <person name="Ohm R.A."/>
            <person name="Ortiz-Santana B."/>
            <person name="Ovrebo C."/>
            <person name="Racz N."/>
            <person name="Riley R."/>
            <person name="Savchenko A."/>
            <person name="Shiryaev A."/>
            <person name="Soop K."/>
            <person name="Spirin V."/>
            <person name="Szebenyi C."/>
            <person name="Tomsovsky M."/>
            <person name="Tulloss R.E."/>
            <person name="Uehling J."/>
            <person name="Grigoriev I.V."/>
            <person name="Vagvolgyi C."/>
            <person name="Papp T."/>
            <person name="Martin F.M."/>
            <person name="Miettinen O."/>
            <person name="Hibbett D.S."/>
            <person name="Nagy L.G."/>
        </authorList>
    </citation>
    <scope>NUCLEOTIDE SEQUENCE [LARGE SCALE GENOMIC DNA]</scope>
    <source>
        <strain evidence="2 3">CBS 962.96</strain>
    </source>
</reference>
<evidence type="ECO:0000313" key="2">
    <source>
        <dbReference type="EMBL" id="THU84355.1"/>
    </source>
</evidence>
<name>A0A4V4HCR4_DENBC</name>
<dbReference type="AlphaFoldDB" id="A0A4V4HCR4"/>
<accession>A0A4V4HCR4</accession>
<feature type="compositionally biased region" description="Low complexity" evidence="1">
    <location>
        <begin position="470"/>
        <end position="481"/>
    </location>
</feature>
<feature type="compositionally biased region" description="Basic and acidic residues" evidence="1">
    <location>
        <begin position="421"/>
        <end position="435"/>
    </location>
</feature>
<feature type="region of interest" description="Disordered" evidence="1">
    <location>
        <begin position="421"/>
        <end position="543"/>
    </location>
</feature>
<keyword evidence="3" id="KW-1185">Reference proteome</keyword>
<evidence type="ECO:0008006" key="4">
    <source>
        <dbReference type="Google" id="ProtNLM"/>
    </source>
</evidence>
<evidence type="ECO:0000256" key="1">
    <source>
        <dbReference type="SAM" id="MobiDB-lite"/>
    </source>
</evidence>
<feature type="region of interest" description="Disordered" evidence="1">
    <location>
        <begin position="1"/>
        <end position="35"/>
    </location>
</feature>
<gene>
    <name evidence="2" type="ORF">K435DRAFT_971188</name>
</gene>
<dbReference type="Pfam" id="PF20414">
    <property type="entry name" value="DUF6698"/>
    <property type="match status" value="1"/>
</dbReference>
<sequence>MKHPLGGNLAVDNRDSSSESPGDTDSGSEYDIYGDPDALVEDEDKAYASNNRKRKHPSAGFQKRQVIKRKKESGELDQYASLGKWIPIFLNPWIDIKTVFEVGLHKSGKGQFFTSGGQNVGYHNTHGFMDGLSSEDIIRNVQCFQQILEHSPSLLAQLDQIVKQKDHARYDALINVISSSARSTLVWDFDLVKKGIPDWLSKDAPQSSPIGNNCKRNRGRRDPFIAKLWCPRVYFKDLFDQQQQLNVTNSQRGTSLKLEDVPTSIVSEIMDNAVFLSDQDYFLALYDVQKIDLDDPWAGLLESHVLLHICRALLFGKNMKSTGPGRPGRAKTYNVTKITPAIIAYTCLQLRFALSNVTSWTEKDQDIEYNFKTFYETILDIFAAPSERSKALLAFWTQEIFGLSERPIVLQATKRSVEKYRKKGFDQPRDRDLFRQKVHSGKSRTDASKPALLEPVPIERPNLYEINHNSPSPVSSDQPSSTGHSPPRRERQSLREIPMSSSTSEQSLSEQTNFPSSPPVNEPSSQQSPIESLQSSPCSPSTYDQRHFAHLLLI</sequence>
<proteinExistence type="predicted"/>
<dbReference type="Proteomes" id="UP000297245">
    <property type="component" value="Unassembled WGS sequence"/>
</dbReference>
<protein>
    <recommendedName>
        <fullName evidence="4">Fungal-type protein kinase domain-containing protein</fullName>
    </recommendedName>
</protein>